<dbReference type="Gene3D" id="1.10.238.10">
    <property type="entry name" value="EF-hand"/>
    <property type="match status" value="1"/>
</dbReference>
<evidence type="ECO:0000256" key="1">
    <source>
        <dbReference type="SAM" id="MobiDB-lite"/>
    </source>
</evidence>
<dbReference type="GO" id="GO:0005509">
    <property type="term" value="F:calcium ion binding"/>
    <property type="evidence" value="ECO:0007669"/>
    <property type="project" value="InterPro"/>
</dbReference>
<evidence type="ECO:0000259" key="3">
    <source>
        <dbReference type="PROSITE" id="PS50222"/>
    </source>
</evidence>
<feature type="chain" id="PRO_5013045599" description="EF-hand domain-containing protein" evidence="2">
    <location>
        <begin position="18"/>
        <end position="137"/>
    </location>
</feature>
<protein>
    <recommendedName>
        <fullName evidence="3">EF-hand domain-containing protein</fullName>
    </recommendedName>
</protein>
<evidence type="ECO:0000256" key="2">
    <source>
        <dbReference type="SAM" id="SignalP"/>
    </source>
</evidence>
<keyword evidence="5" id="KW-1185">Reference proteome</keyword>
<organism evidence="4 5">
    <name type="scientific">Stentor coeruleus</name>
    <dbReference type="NCBI Taxonomy" id="5963"/>
    <lineage>
        <taxon>Eukaryota</taxon>
        <taxon>Sar</taxon>
        <taxon>Alveolata</taxon>
        <taxon>Ciliophora</taxon>
        <taxon>Postciliodesmatophora</taxon>
        <taxon>Heterotrichea</taxon>
        <taxon>Heterotrichida</taxon>
        <taxon>Stentoridae</taxon>
        <taxon>Stentor</taxon>
    </lineage>
</organism>
<dbReference type="SUPFAM" id="SSF47473">
    <property type="entry name" value="EF-hand"/>
    <property type="match status" value="1"/>
</dbReference>
<dbReference type="EMBL" id="MPUH01000573">
    <property type="protein sequence ID" value="OMJ77482.1"/>
    <property type="molecule type" value="Genomic_DNA"/>
</dbReference>
<keyword evidence="2" id="KW-0732">Signal</keyword>
<dbReference type="AlphaFoldDB" id="A0A1R2BL47"/>
<feature type="compositionally biased region" description="Basic residues" evidence="1">
    <location>
        <begin position="113"/>
        <end position="123"/>
    </location>
</feature>
<evidence type="ECO:0000313" key="5">
    <source>
        <dbReference type="Proteomes" id="UP000187209"/>
    </source>
</evidence>
<comment type="caution">
    <text evidence="4">The sequence shown here is derived from an EMBL/GenBank/DDBJ whole genome shotgun (WGS) entry which is preliminary data.</text>
</comment>
<dbReference type="Proteomes" id="UP000187209">
    <property type="component" value="Unassembled WGS sequence"/>
</dbReference>
<evidence type="ECO:0000313" key="4">
    <source>
        <dbReference type="EMBL" id="OMJ77482.1"/>
    </source>
</evidence>
<feature type="region of interest" description="Disordered" evidence="1">
    <location>
        <begin position="105"/>
        <end position="137"/>
    </location>
</feature>
<proteinExistence type="predicted"/>
<sequence>MSRVIVLLFLCFSITQAQDELKLTYFKSLDRNHDGKLTHRQFVDGLNRALSTSGIEKDRSINNNFAWEFLGEKDSNGSVDLVLIEQWISSGEILTAFEEWKQIHDEGDEHSSNSHKHKMRKFGSSKGASKFGKKSEL</sequence>
<dbReference type="PROSITE" id="PS50222">
    <property type="entry name" value="EF_HAND_2"/>
    <property type="match status" value="1"/>
</dbReference>
<feature type="domain" description="EF-hand" evidence="3">
    <location>
        <begin position="17"/>
        <end position="52"/>
    </location>
</feature>
<accession>A0A1R2BL47</accession>
<reference evidence="4 5" key="1">
    <citation type="submission" date="2016-11" db="EMBL/GenBank/DDBJ databases">
        <title>The macronuclear genome of Stentor coeruleus: a giant cell with tiny introns.</title>
        <authorList>
            <person name="Slabodnick M."/>
            <person name="Ruby J.G."/>
            <person name="Reiff S.B."/>
            <person name="Swart E.C."/>
            <person name="Gosai S."/>
            <person name="Prabakaran S."/>
            <person name="Witkowska E."/>
            <person name="Larue G.E."/>
            <person name="Fisher S."/>
            <person name="Freeman R.M."/>
            <person name="Gunawardena J."/>
            <person name="Chu W."/>
            <person name="Stover N.A."/>
            <person name="Gregory B.D."/>
            <person name="Nowacki M."/>
            <person name="Derisi J."/>
            <person name="Roy S.W."/>
            <person name="Marshall W.F."/>
            <person name="Sood P."/>
        </authorList>
    </citation>
    <scope>NUCLEOTIDE SEQUENCE [LARGE SCALE GENOMIC DNA]</scope>
    <source>
        <strain evidence="4">WM001</strain>
    </source>
</reference>
<gene>
    <name evidence="4" type="ORF">SteCoe_22919</name>
</gene>
<dbReference type="InterPro" id="IPR011992">
    <property type="entry name" value="EF-hand-dom_pair"/>
</dbReference>
<name>A0A1R2BL47_9CILI</name>
<feature type="signal peptide" evidence="2">
    <location>
        <begin position="1"/>
        <end position="17"/>
    </location>
</feature>
<dbReference type="InterPro" id="IPR002048">
    <property type="entry name" value="EF_hand_dom"/>
</dbReference>